<evidence type="ECO:0000313" key="4">
    <source>
        <dbReference type="Proteomes" id="UP001501788"/>
    </source>
</evidence>
<evidence type="ECO:0000256" key="1">
    <source>
        <dbReference type="ARBA" id="ARBA00004418"/>
    </source>
</evidence>
<proteinExistence type="predicted"/>
<evidence type="ECO:0000313" key="3">
    <source>
        <dbReference type="EMBL" id="GAA4425440.1"/>
    </source>
</evidence>
<dbReference type="SUPFAM" id="SSF49503">
    <property type="entry name" value="Cupredoxins"/>
    <property type="match status" value="1"/>
</dbReference>
<keyword evidence="4" id="KW-1185">Reference proteome</keyword>
<comment type="caution">
    <text evidence="3">The sequence shown here is derived from an EMBL/GenBank/DDBJ whole genome shotgun (WGS) entry which is preliminary data.</text>
</comment>
<dbReference type="CDD" id="cd04221">
    <property type="entry name" value="MauL"/>
    <property type="match status" value="1"/>
</dbReference>
<name>A0ABP8LAT1_9BURK</name>
<comment type="subcellular location">
    <subcellularLocation>
        <location evidence="1">Periplasm</location>
    </subcellularLocation>
</comment>
<dbReference type="Proteomes" id="UP001501788">
    <property type="component" value="Unassembled WGS sequence"/>
</dbReference>
<evidence type="ECO:0000256" key="2">
    <source>
        <dbReference type="SAM" id="MobiDB-lite"/>
    </source>
</evidence>
<protein>
    <submittedName>
        <fullName evidence="3">Methylamine utilization protein</fullName>
    </submittedName>
</protein>
<dbReference type="EMBL" id="BAABEX010000013">
    <property type="protein sequence ID" value="GAA4425440.1"/>
    <property type="molecule type" value="Genomic_DNA"/>
</dbReference>
<organism evidence="3 4">
    <name type="scientific">Acidovorax lacteus</name>
    <dbReference type="NCBI Taxonomy" id="1924988"/>
    <lineage>
        <taxon>Bacteria</taxon>
        <taxon>Pseudomonadati</taxon>
        <taxon>Pseudomonadota</taxon>
        <taxon>Betaproteobacteria</taxon>
        <taxon>Burkholderiales</taxon>
        <taxon>Comamonadaceae</taxon>
        <taxon>Acidovorax</taxon>
    </lineage>
</organism>
<dbReference type="InterPro" id="IPR008972">
    <property type="entry name" value="Cupredoxin"/>
</dbReference>
<dbReference type="InterPro" id="IPR034242">
    <property type="entry name" value="MauL"/>
</dbReference>
<gene>
    <name evidence="3" type="ORF">GCM10023090_20370</name>
</gene>
<reference evidence="4" key="1">
    <citation type="journal article" date="2019" name="Int. J. Syst. Evol. Microbiol.">
        <title>The Global Catalogue of Microorganisms (GCM) 10K type strain sequencing project: providing services to taxonomists for standard genome sequencing and annotation.</title>
        <authorList>
            <consortium name="The Broad Institute Genomics Platform"/>
            <consortium name="The Broad Institute Genome Sequencing Center for Infectious Disease"/>
            <person name="Wu L."/>
            <person name="Ma J."/>
        </authorList>
    </citation>
    <scope>NUCLEOTIDE SEQUENCE [LARGE SCALE GENOMIC DNA]</scope>
    <source>
        <strain evidence="4">JCM 31890</strain>
    </source>
</reference>
<accession>A0ABP8LAT1</accession>
<sequence length="233" mass="24830">MATQNTTTWGRCGPATQHAEPDVSEGLPKRGPRGRKRWLAALAAWAGTSAFAGTVTVEVADATGKPLSDAVVFLESSDARKLVRPMPAQEIAQEKRQFLPGVLAITVGTEVQFPNRDSIRHHVYSFSPAKKFELKLYTGRPANPVVFDQPGVVVLGCNIHDQMVGWVVVVDTPYLGQSSASGQASLTGVSPGTYKLRSWHARLPVGAPAQEQSLVVPPSGDVKAVVRMAGLAP</sequence>
<dbReference type="Gene3D" id="2.60.40.420">
    <property type="entry name" value="Cupredoxins - blue copper proteins"/>
    <property type="match status" value="1"/>
</dbReference>
<feature type="region of interest" description="Disordered" evidence="2">
    <location>
        <begin position="1"/>
        <end position="31"/>
    </location>
</feature>